<dbReference type="Gene3D" id="1.10.10.10">
    <property type="entry name" value="Winged helix-like DNA-binding domain superfamily/Winged helix DNA-binding domain"/>
    <property type="match status" value="1"/>
</dbReference>
<dbReference type="HOGENOM" id="CLU_017584_0_0_6"/>
<dbReference type="PROSITE" id="PS50949">
    <property type="entry name" value="HTH_GNTR"/>
    <property type="match status" value="1"/>
</dbReference>
<evidence type="ECO:0000256" key="3">
    <source>
        <dbReference type="ARBA" id="ARBA00023015"/>
    </source>
</evidence>
<evidence type="ECO:0000256" key="4">
    <source>
        <dbReference type="ARBA" id="ARBA00023125"/>
    </source>
</evidence>
<dbReference type="InterPro" id="IPR015422">
    <property type="entry name" value="PyrdxlP-dep_Trfase_small"/>
</dbReference>
<dbReference type="CDD" id="cd00609">
    <property type="entry name" value="AAT_like"/>
    <property type="match status" value="1"/>
</dbReference>
<accession>A0A0C5W122</accession>
<dbReference type="InterPro" id="IPR004839">
    <property type="entry name" value="Aminotransferase_I/II_large"/>
</dbReference>
<dbReference type="CDD" id="cd07377">
    <property type="entry name" value="WHTH_GntR"/>
    <property type="match status" value="1"/>
</dbReference>
<keyword evidence="8" id="KW-1185">Reference proteome</keyword>
<keyword evidence="2" id="KW-0663">Pyridoxal phosphate</keyword>
<evidence type="ECO:0000313" key="8">
    <source>
        <dbReference type="Proteomes" id="UP000032266"/>
    </source>
</evidence>
<dbReference type="InterPro" id="IPR015421">
    <property type="entry name" value="PyrdxlP-dep_Trfase_major"/>
</dbReference>
<dbReference type="InterPro" id="IPR036390">
    <property type="entry name" value="WH_DNA-bd_sf"/>
</dbReference>
<dbReference type="STRING" id="1445510.YC6258_04357"/>
<dbReference type="InterPro" id="IPR015424">
    <property type="entry name" value="PyrdxlP-dep_Trfase"/>
</dbReference>
<dbReference type="EMBL" id="CP007142">
    <property type="protein sequence ID" value="AJQ96389.1"/>
    <property type="molecule type" value="Genomic_DNA"/>
</dbReference>
<dbReference type="OrthoDB" id="9804020at2"/>
<organism evidence="7 8">
    <name type="scientific">Gynuella sunshinyii YC6258</name>
    <dbReference type="NCBI Taxonomy" id="1445510"/>
    <lineage>
        <taxon>Bacteria</taxon>
        <taxon>Pseudomonadati</taxon>
        <taxon>Pseudomonadota</taxon>
        <taxon>Gammaproteobacteria</taxon>
        <taxon>Oceanospirillales</taxon>
        <taxon>Saccharospirillaceae</taxon>
        <taxon>Gynuella</taxon>
    </lineage>
</organism>
<keyword evidence="3" id="KW-0805">Transcription regulation</keyword>
<evidence type="ECO:0000256" key="1">
    <source>
        <dbReference type="ARBA" id="ARBA00005384"/>
    </source>
</evidence>
<keyword evidence="4 7" id="KW-0238">DNA-binding</keyword>
<name>A0A0C5W122_9GAMM</name>
<dbReference type="InterPro" id="IPR036388">
    <property type="entry name" value="WH-like_DNA-bd_sf"/>
</dbReference>
<comment type="similarity">
    <text evidence="1">In the C-terminal section; belongs to the class-I pyridoxal-phosphate-dependent aminotransferase family.</text>
</comment>
<dbReference type="Pfam" id="PF00155">
    <property type="entry name" value="Aminotran_1_2"/>
    <property type="match status" value="1"/>
</dbReference>
<dbReference type="PANTHER" id="PTHR46577">
    <property type="entry name" value="HTH-TYPE TRANSCRIPTIONAL REGULATORY PROTEIN GABR"/>
    <property type="match status" value="1"/>
</dbReference>
<evidence type="ECO:0000313" key="7">
    <source>
        <dbReference type="EMBL" id="AJQ96389.1"/>
    </source>
</evidence>
<sequence length="464" mass="51554">MTFNISNLDAFEGPKYKALADAIEQAIQHGELVPGEKLPTHRYLADQLNVTVGTVTRGYAEAERRQLLTSKVGSGTYVRDSNHSSLFYYSETLESDQLNLTYSVALSGRQPEILEQAMKQIQSDHRLMTELLDYHSVNGLQRHNQAFTQWLEYCGVENIRSDNMIITSGGQHGFFSSLMALTQPGDTVICEGLTYPGFISAAHHLHLKLIGLEFDDHGLTPEALSLACQRYRPRVLYVASRMANPIPVTMGIERLTALARVCRQHDIWIIDDDTQGGALGPTETPSFHTVLPERTILISSLSKVFGGGLRMGAIHAPDKLVSQIGSAVRATNWMSSPILAELASQLIMDGALAAIRQEQYLKLERRHVLTREFLGGFNLTQNHGFNIWLELPDHWRAATFMEALDTEGIRVKTAEVFAAGQYSAPQAVRFCIGGKINFDNLRLALEKMNAILSQKPALFSDLTI</sequence>
<proteinExistence type="inferred from homology"/>
<dbReference type="GO" id="GO:0003700">
    <property type="term" value="F:DNA-binding transcription factor activity"/>
    <property type="evidence" value="ECO:0007669"/>
    <property type="project" value="InterPro"/>
</dbReference>
<dbReference type="EC" id="2.6.1.1" evidence="7"/>
<dbReference type="GO" id="GO:0004069">
    <property type="term" value="F:L-aspartate:2-oxoglutarate aminotransferase activity"/>
    <property type="evidence" value="ECO:0007669"/>
    <property type="project" value="UniProtKB-EC"/>
</dbReference>
<evidence type="ECO:0000256" key="2">
    <source>
        <dbReference type="ARBA" id="ARBA00022898"/>
    </source>
</evidence>
<dbReference type="GO" id="GO:0030170">
    <property type="term" value="F:pyridoxal phosphate binding"/>
    <property type="evidence" value="ECO:0007669"/>
    <property type="project" value="InterPro"/>
</dbReference>
<dbReference type="InterPro" id="IPR051446">
    <property type="entry name" value="HTH_trans_reg/aminotransferase"/>
</dbReference>
<feature type="domain" description="HTH gntR-type" evidence="6">
    <location>
        <begin position="13"/>
        <end position="81"/>
    </location>
</feature>
<keyword evidence="7" id="KW-0032">Aminotransferase</keyword>
<dbReference type="Gene3D" id="3.90.1150.10">
    <property type="entry name" value="Aspartate Aminotransferase, domain 1"/>
    <property type="match status" value="1"/>
</dbReference>
<keyword evidence="5" id="KW-0804">Transcription</keyword>
<dbReference type="Proteomes" id="UP000032266">
    <property type="component" value="Chromosome"/>
</dbReference>
<dbReference type="SMART" id="SM00345">
    <property type="entry name" value="HTH_GNTR"/>
    <property type="match status" value="1"/>
</dbReference>
<evidence type="ECO:0000259" key="6">
    <source>
        <dbReference type="PROSITE" id="PS50949"/>
    </source>
</evidence>
<dbReference type="PATRIC" id="fig|1445510.3.peg.4322"/>
<dbReference type="InterPro" id="IPR000524">
    <property type="entry name" value="Tscrpt_reg_HTH_GntR"/>
</dbReference>
<dbReference type="Pfam" id="PF00392">
    <property type="entry name" value="GntR"/>
    <property type="match status" value="1"/>
</dbReference>
<dbReference type="SUPFAM" id="SSF46785">
    <property type="entry name" value="Winged helix' DNA-binding domain"/>
    <property type="match status" value="1"/>
</dbReference>
<protein>
    <submittedName>
        <fullName evidence="7">Transcriptional regulator containing a DNA-binding HTH domain and an aminotransferase domain (MocR family-like protein)</fullName>
        <ecNumber evidence="7">2.6.1.1</ecNumber>
    </submittedName>
</protein>
<dbReference type="KEGG" id="gsn:YC6258_04357"/>
<dbReference type="SUPFAM" id="SSF53383">
    <property type="entry name" value="PLP-dependent transferases"/>
    <property type="match status" value="1"/>
</dbReference>
<keyword evidence="7" id="KW-0808">Transferase</keyword>
<dbReference type="Gene3D" id="3.40.640.10">
    <property type="entry name" value="Type I PLP-dependent aspartate aminotransferase-like (Major domain)"/>
    <property type="match status" value="1"/>
</dbReference>
<reference evidence="7 8" key="1">
    <citation type="submission" date="2014-01" db="EMBL/GenBank/DDBJ databases">
        <title>Full genme sequencing of cellulolytic bacterium Gynuella sunshinyii YC6258T gen. nov., sp. nov.</title>
        <authorList>
            <person name="Khan H."/>
            <person name="Chung E.J."/>
            <person name="Chung Y.R."/>
        </authorList>
    </citation>
    <scope>NUCLEOTIDE SEQUENCE [LARGE SCALE GENOMIC DNA]</scope>
    <source>
        <strain evidence="7 8">YC6258</strain>
    </source>
</reference>
<dbReference type="RefSeq" id="WP_052830423.1">
    <property type="nucleotide sequence ID" value="NZ_CP007142.1"/>
</dbReference>
<gene>
    <name evidence="7" type="ORF">YC6258_04357</name>
</gene>
<evidence type="ECO:0000256" key="5">
    <source>
        <dbReference type="ARBA" id="ARBA00023163"/>
    </source>
</evidence>
<dbReference type="GO" id="GO:0003677">
    <property type="term" value="F:DNA binding"/>
    <property type="evidence" value="ECO:0007669"/>
    <property type="project" value="UniProtKB-KW"/>
</dbReference>
<dbReference type="AlphaFoldDB" id="A0A0C5W122"/>
<dbReference type="PANTHER" id="PTHR46577:SF1">
    <property type="entry name" value="HTH-TYPE TRANSCRIPTIONAL REGULATORY PROTEIN GABR"/>
    <property type="match status" value="1"/>
</dbReference>